<gene>
    <name evidence="5" type="ORF">SAMN05216223_103309</name>
</gene>
<dbReference type="NCBIfam" id="NF006055">
    <property type="entry name" value="PRK08203.1"/>
    <property type="match status" value="1"/>
</dbReference>
<dbReference type="InterPro" id="IPR006680">
    <property type="entry name" value="Amidohydro-rel"/>
</dbReference>
<protein>
    <submittedName>
        <fullName evidence="5">Cytosine/adenosine deaminase</fullName>
    </submittedName>
</protein>
<dbReference type="CDD" id="cd01298">
    <property type="entry name" value="ATZ_TRZ_like"/>
    <property type="match status" value="1"/>
</dbReference>
<keyword evidence="6" id="KW-1185">Reference proteome</keyword>
<dbReference type="InterPro" id="IPR050287">
    <property type="entry name" value="MTA/SAH_deaminase"/>
</dbReference>
<dbReference type="OrthoDB" id="3189065at2"/>
<dbReference type="GO" id="GO:0046872">
    <property type="term" value="F:metal ion binding"/>
    <property type="evidence" value="ECO:0007669"/>
    <property type="project" value="UniProtKB-KW"/>
</dbReference>
<dbReference type="Gene3D" id="2.30.40.10">
    <property type="entry name" value="Urease, subunit C, domain 1"/>
    <property type="match status" value="1"/>
</dbReference>
<dbReference type="EMBL" id="FNVU01000003">
    <property type="protein sequence ID" value="SEG12342.1"/>
    <property type="molecule type" value="Genomic_DNA"/>
</dbReference>
<keyword evidence="3" id="KW-0862">Zinc</keyword>
<proteinExistence type="predicted"/>
<evidence type="ECO:0000256" key="2">
    <source>
        <dbReference type="ARBA" id="ARBA00022801"/>
    </source>
</evidence>
<name>A0A1H5XKU9_9ACTN</name>
<dbReference type="InterPro" id="IPR011059">
    <property type="entry name" value="Metal-dep_hydrolase_composite"/>
</dbReference>
<dbReference type="PANTHER" id="PTHR43794:SF11">
    <property type="entry name" value="AMIDOHYDROLASE-RELATED DOMAIN-CONTAINING PROTEIN"/>
    <property type="match status" value="1"/>
</dbReference>
<dbReference type="GO" id="GO:0016814">
    <property type="term" value="F:hydrolase activity, acting on carbon-nitrogen (but not peptide) bonds, in cyclic amidines"/>
    <property type="evidence" value="ECO:0007669"/>
    <property type="project" value="UniProtKB-ARBA"/>
</dbReference>
<keyword evidence="1" id="KW-0479">Metal-binding</keyword>
<dbReference type="RefSeq" id="WP_103885059.1">
    <property type="nucleotide sequence ID" value="NZ_FNVU01000003.1"/>
</dbReference>
<evidence type="ECO:0000256" key="3">
    <source>
        <dbReference type="ARBA" id="ARBA00022833"/>
    </source>
</evidence>
<reference evidence="5 6" key="1">
    <citation type="submission" date="2016-10" db="EMBL/GenBank/DDBJ databases">
        <authorList>
            <person name="de Groot N.N."/>
        </authorList>
    </citation>
    <scope>NUCLEOTIDE SEQUENCE [LARGE SCALE GENOMIC DNA]</scope>
    <source>
        <strain evidence="5 6">CGMCC 4.2023</strain>
    </source>
</reference>
<dbReference type="PANTHER" id="PTHR43794">
    <property type="entry name" value="AMINOHYDROLASE SSNA-RELATED"/>
    <property type="match status" value="1"/>
</dbReference>
<dbReference type="Pfam" id="PF01979">
    <property type="entry name" value="Amidohydro_1"/>
    <property type="match status" value="1"/>
</dbReference>
<dbReference type="InterPro" id="IPR032466">
    <property type="entry name" value="Metal_Hydrolase"/>
</dbReference>
<dbReference type="Proteomes" id="UP000236754">
    <property type="component" value="Unassembled WGS sequence"/>
</dbReference>
<dbReference type="SUPFAM" id="SSF51338">
    <property type="entry name" value="Composite domain of metallo-dependent hydrolases"/>
    <property type="match status" value="1"/>
</dbReference>
<dbReference type="SUPFAM" id="SSF51556">
    <property type="entry name" value="Metallo-dependent hydrolases"/>
    <property type="match status" value="1"/>
</dbReference>
<feature type="domain" description="Amidohydrolase-related" evidence="4">
    <location>
        <begin position="73"/>
        <end position="410"/>
    </location>
</feature>
<organism evidence="5 6">
    <name type="scientific">Actinacidiphila yanglinensis</name>
    <dbReference type="NCBI Taxonomy" id="310779"/>
    <lineage>
        <taxon>Bacteria</taxon>
        <taxon>Bacillati</taxon>
        <taxon>Actinomycetota</taxon>
        <taxon>Actinomycetes</taxon>
        <taxon>Kitasatosporales</taxon>
        <taxon>Streptomycetaceae</taxon>
        <taxon>Actinacidiphila</taxon>
    </lineage>
</organism>
<dbReference type="FunFam" id="3.20.20.140:FF:000014">
    <property type="entry name" value="5-methylthioadenosine/S-adenosylhomocysteine deaminase"/>
    <property type="match status" value="1"/>
</dbReference>
<keyword evidence="2" id="KW-0378">Hydrolase</keyword>
<dbReference type="AlphaFoldDB" id="A0A1H5XKU9"/>
<dbReference type="GO" id="GO:0019239">
    <property type="term" value="F:deaminase activity"/>
    <property type="evidence" value="ECO:0007669"/>
    <property type="project" value="UniProtKB-ARBA"/>
</dbReference>
<evidence type="ECO:0000259" key="4">
    <source>
        <dbReference type="Pfam" id="PF01979"/>
    </source>
</evidence>
<evidence type="ECO:0000313" key="6">
    <source>
        <dbReference type="Proteomes" id="UP000236754"/>
    </source>
</evidence>
<evidence type="ECO:0000313" key="5">
    <source>
        <dbReference type="EMBL" id="SEG12342.1"/>
    </source>
</evidence>
<sequence>MAEHIPAQVPARAPARRLVIENCAIATVDADGTEYDSGHIVVAGGIIESVGAGPAPAGLADVARRIDGTGHLATPGLVNTHHHFYQWITRGLAQDSNLFNWLVELYPTWARIDEPMVHAAAAGSLAMMVRGGVTTAMDHHYVFPRGAGDLLGAEIRAAADIGVRFTAARGSMDRGQSAGGLPPDFAVESTEDALLATEAAIDTYHDASFGSMLQIVAAPCSPFSVSTELMREAALLARRKGVRLHTHGSETVEEEKFCHELFGMGPTDYFASTGWLGDDVWMAHCVHMNDSDIAAFARTGTGVAHCPSSNARLAAGIARVPDMLAAGVPVGLGVDGTASNESGELHTELRNALLINRLGGGEKALNARQALRLGTYGGAQVLGRAAEIGSLEPGKLADLVLWKLDGIGHASIADPVAALVLGAAAPVTLSLVGGHPVVEDGRLTRVDEDAVAKLTRGEARRLAEITRARLNEPGPAAG</sequence>
<evidence type="ECO:0000256" key="1">
    <source>
        <dbReference type="ARBA" id="ARBA00022723"/>
    </source>
</evidence>
<dbReference type="Gene3D" id="3.20.20.140">
    <property type="entry name" value="Metal-dependent hydrolases"/>
    <property type="match status" value="1"/>
</dbReference>
<accession>A0A1H5XKU9</accession>